<dbReference type="GO" id="GO:0006094">
    <property type="term" value="P:gluconeogenesis"/>
    <property type="evidence" value="ECO:0007669"/>
    <property type="project" value="TreeGrafter"/>
</dbReference>
<dbReference type="PANTHER" id="PTHR43778">
    <property type="entry name" value="PYRUVATE CARBOXYLASE"/>
    <property type="match status" value="1"/>
</dbReference>
<keyword evidence="1" id="KW-0092">Biotin</keyword>
<dbReference type="InterPro" id="IPR013785">
    <property type="entry name" value="Aldolase_TIM"/>
</dbReference>
<dbReference type="AlphaFoldDB" id="A0A9D1T2Q5"/>
<dbReference type="InterPro" id="IPR000891">
    <property type="entry name" value="PYR_CT"/>
</dbReference>
<dbReference type="Pfam" id="PF00682">
    <property type="entry name" value="HMGL-like"/>
    <property type="match status" value="1"/>
</dbReference>
<dbReference type="InterPro" id="IPR001882">
    <property type="entry name" value="Biotin_BS"/>
</dbReference>
<dbReference type="PROSITE" id="PS00188">
    <property type="entry name" value="BIOTIN"/>
    <property type="match status" value="1"/>
</dbReference>
<dbReference type="PROSITE" id="PS50991">
    <property type="entry name" value="PYR_CT"/>
    <property type="match status" value="1"/>
</dbReference>
<dbReference type="Gene3D" id="2.40.50.100">
    <property type="match status" value="1"/>
</dbReference>
<dbReference type="PROSITE" id="PS50968">
    <property type="entry name" value="BIOTINYL_LIPOYL"/>
    <property type="match status" value="1"/>
</dbReference>
<reference evidence="4" key="1">
    <citation type="submission" date="2020-10" db="EMBL/GenBank/DDBJ databases">
        <authorList>
            <person name="Gilroy R."/>
        </authorList>
    </citation>
    <scope>NUCLEOTIDE SEQUENCE</scope>
    <source>
        <strain evidence="4">35461</strain>
    </source>
</reference>
<comment type="caution">
    <text evidence="4">The sequence shown here is derived from an EMBL/GenBank/DDBJ whole genome shotgun (WGS) entry which is preliminary data.</text>
</comment>
<gene>
    <name evidence="4" type="ORF">IAC79_02185</name>
</gene>
<accession>A0A9D1T2Q5</accession>
<dbReference type="CDD" id="cd06850">
    <property type="entry name" value="biotinyl_domain"/>
    <property type="match status" value="1"/>
</dbReference>
<dbReference type="Gene3D" id="3.20.20.70">
    <property type="entry name" value="Aldolase class I"/>
    <property type="match status" value="1"/>
</dbReference>
<evidence type="ECO:0000259" key="3">
    <source>
        <dbReference type="PROSITE" id="PS50991"/>
    </source>
</evidence>
<proteinExistence type="predicted"/>
<dbReference type="Proteomes" id="UP000886845">
    <property type="component" value="Unassembled WGS sequence"/>
</dbReference>
<dbReference type="SUPFAM" id="SSF51230">
    <property type="entry name" value="Single hybrid motif"/>
    <property type="match status" value="1"/>
</dbReference>
<dbReference type="InterPro" id="IPR011053">
    <property type="entry name" value="Single_hybrid_motif"/>
</dbReference>
<organism evidence="4 5">
    <name type="scientific">Candidatus Spyradenecus faecavium</name>
    <dbReference type="NCBI Taxonomy" id="2840947"/>
    <lineage>
        <taxon>Bacteria</taxon>
        <taxon>Pseudomonadati</taxon>
        <taxon>Lentisphaerota</taxon>
        <taxon>Lentisphaeria</taxon>
        <taxon>Lentisphaerales</taxon>
        <taxon>Lentisphaeraceae</taxon>
        <taxon>Lentisphaeraceae incertae sedis</taxon>
        <taxon>Candidatus Spyradenecus</taxon>
    </lineage>
</organism>
<dbReference type="FunFam" id="2.40.50.100:FF:000003">
    <property type="entry name" value="Acetyl-CoA carboxylase biotin carboxyl carrier protein"/>
    <property type="match status" value="1"/>
</dbReference>
<dbReference type="GO" id="GO:0004736">
    <property type="term" value="F:pyruvate carboxylase activity"/>
    <property type="evidence" value="ECO:0007669"/>
    <property type="project" value="TreeGrafter"/>
</dbReference>
<evidence type="ECO:0000259" key="2">
    <source>
        <dbReference type="PROSITE" id="PS50968"/>
    </source>
</evidence>
<feature type="domain" description="Pyruvate carboxyltransferase" evidence="3">
    <location>
        <begin position="5"/>
        <end position="276"/>
    </location>
</feature>
<dbReference type="InterPro" id="IPR003379">
    <property type="entry name" value="Carboxylase_cons_dom"/>
</dbReference>
<feature type="domain" description="Lipoyl-binding" evidence="2">
    <location>
        <begin position="525"/>
        <end position="598"/>
    </location>
</feature>
<dbReference type="CDD" id="cd07937">
    <property type="entry name" value="DRE_TIM_PC_TC_5S"/>
    <property type="match status" value="1"/>
</dbReference>
<dbReference type="GO" id="GO:0005737">
    <property type="term" value="C:cytoplasm"/>
    <property type="evidence" value="ECO:0007669"/>
    <property type="project" value="TreeGrafter"/>
</dbReference>
<dbReference type="SUPFAM" id="SSF51569">
    <property type="entry name" value="Aldolase"/>
    <property type="match status" value="1"/>
</dbReference>
<dbReference type="PANTHER" id="PTHR43778:SF2">
    <property type="entry name" value="PYRUVATE CARBOXYLASE, MITOCHONDRIAL"/>
    <property type="match status" value="1"/>
</dbReference>
<name>A0A9D1T2Q5_9BACT</name>
<evidence type="ECO:0000256" key="1">
    <source>
        <dbReference type="ARBA" id="ARBA00023267"/>
    </source>
</evidence>
<reference evidence="4" key="2">
    <citation type="journal article" date="2021" name="PeerJ">
        <title>Extensive microbial diversity within the chicken gut microbiome revealed by metagenomics and culture.</title>
        <authorList>
            <person name="Gilroy R."/>
            <person name="Ravi A."/>
            <person name="Getino M."/>
            <person name="Pursley I."/>
            <person name="Horton D.L."/>
            <person name="Alikhan N.F."/>
            <person name="Baker D."/>
            <person name="Gharbi K."/>
            <person name="Hall N."/>
            <person name="Watson M."/>
            <person name="Adriaenssens E.M."/>
            <person name="Foster-Nyarko E."/>
            <person name="Jarju S."/>
            <person name="Secka A."/>
            <person name="Antonio M."/>
            <person name="Oren A."/>
            <person name="Chaudhuri R.R."/>
            <person name="La Ragione R."/>
            <person name="Hildebrand F."/>
            <person name="Pallen M.J."/>
        </authorList>
    </citation>
    <scope>NUCLEOTIDE SEQUENCE</scope>
    <source>
        <strain evidence="4">35461</strain>
    </source>
</reference>
<protein>
    <submittedName>
        <fullName evidence="4">Biotin/lipoyl-binding protein</fullName>
    </submittedName>
</protein>
<dbReference type="Pfam" id="PF00364">
    <property type="entry name" value="Biotin_lipoyl"/>
    <property type="match status" value="1"/>
</dbReference>
<dbReference type="InterPro" id="IPR055268">
    <property type="entry name" value="PCB-like"/>
</dbReference>
<dbReference type="InterPro" id="IPR000089">
    <property type="entry name" value="Biotin_lipoyl"/>
</dbReference>
<dbReference type="EMBL" id="DVOR01000068">
    <property type="protein sequence ID" value="HIV08909.1"/>
    <property type="molecule type" value="Genomic_DNA"/>
</dbReference>
<dbReference type="Pfam" id="PF02436">
    <property type="entry name" value="PYC_OADA"/>
    <property type="match status" value="1"/>
</dbReference>
<sequence length="598" mass="64612">MSKKIKFMCTAFRDGFQSVYGARVLSKDFMPAVKAAYDAGIRWFEAGGGARFQSCYFYCREDAFDVMDAFRKTCPDADLQTLSRGVNVVGLDSQPSDIIKLHADMFKKHGMTTIRNFDALNDVNNLKWSGQCIHDAGLKHEVTVTMMGLPPGVDNKGAHTPEFYAERIKQIQKAKIPFDRVCFKDASGTTPPRVVFETIKAARKLLGDKVHIQFHSHETAGNGLTCYLAALEGGADGIDLSLAPVSGGTCQPDVITMWHALRGSNFDLDIDIEKIRAAEDVFKDCMKDYFLPPEAIHANPVIIWSPMPGGALTANTQMLRDNNLMDKYDQMIDEMYDSVRCGGFGTSVTPVSQFYFQQAFNNVMFGKWKKIAPGYGKMVLGYFGKTPVAPDPEVVKIASEQLGLAPTTETVLEINDKDPKKGRKAAEQMLTEAGLPVTDENVFIAASCLEKGIAYLKDPAKAPLGIRLNEKQAAAGKDGPCTVTLNGKAYGVEIKNGQAIVNGKPYAFTVADGLVAAPAATAAAPASAGDTQVTAPVPGLILRITAQPGTPVKKDDEILVMEAMKMEMPIKAPKDGVVASIPVATGDKVNTGDVLATM</sequence>
<dbReference type="SUPFAM" id="SSF89000">
    <property type="entry name" value="post-HMGL domain-like"/>
    <property type="match status" value="1"/>
</dbReference>
<evidence type="ECO:0000313" key="5">
    <source>
        <dbReference type="Proteomes" id="UP000886845"/>
    </source>
</evidence>
<evidence type="ECO:0000313" key="4">
    <source>
        <dbReference type="EMBL" id="HIV08909.1"/>
    </source>
</evidence>